<name>A0ABW5JGG3_9BACT</name>
<dbReference type="Pfam" id="PF13568">
    <property type="entry name" value="OMP_b-brl_2"/>
    <property type="match status" value="1"/>
</dbReference>
<sequence length="213" mass="23470">MKTIFLITTAITILAINTYGQDNSSNARTKIQLGLKAGANYSNIYDSKGEQFDAEGKFGAAAGLFLAIPIGRFFGVQPEIMYSQKGYKQTGSFLGSNYDLTRTTHYFDIPLLVSIKPVSFLTLQLGPQFSYLMKQKNAFNSALGGVTNENEFDNDNIRKNTLGAVVGIDFNFNRIVVGTRASWDLQNNKGDGTSTNPRYKNALVQATIGFRLF</sequence>
<gene>
    <name evidence="2" type="ORF">ACFSR2_23550</name>
</gene>
<dbReference type="Proteomes" id="UP001597510">
    <property type="component" value="Unassembled WGS sequence"/>
</dbReference>
<comment type="caution">
    <text evidence="2">The sequence shown here is derived from an EMBL/GenBank/DDBJ whole genome shotgun (WGS) entry which is preliminary data.</text>
</comment>
<organism evidence="2 3">
    <name type="scientific">Emticicia soli</name>
    <dbReference type="NCBI Taxonomy" id="2027878"/>
    <lineage>
        <taxon>Bacteria</taxon>
        <taxon>Pseudomonadati</taxon>
        <taxon>Bacteroidota</taxon>
        <taxon>Cytophagia</taxon>
        <taxon>Cytophagales</taxon>
        <taxon>Leadbetterellaceae</taxon>
        <taxon>Emticicia</taxon>
    </lineage>
</organism>
<protein>
    <submittedName>
        <fullName evidence="2">Porin family protein</fullName>
    </submittedName>
</protein>
<keyword evidence="3" id="KW-1185">Reference proteome</keyword>
<dbReference type="EMBL" id="JBHULC010000039">
    <property type="protein sequence ID" value="MFD2523896.1"/>
    <property type="molecule type" value="Genomic_DNA"/>
</dbReference>
<proteinExistence type="predicted"/>
<feature type="domain" description="Outer membrane protein beta-barrel" evidence="1">
    <location>
        <begin position="26"/>
        <end position="187"/>
    </location>
</feature>
<evidence type="ECO:0000313" key="2">
    <source>
        <dbReference type="EMBL" id="MFD2523896.1"/>
    </source>
</evidence>
<dbReference type="RefSeq" id="WP_340238868.1">
    <property type="nucleotide sequence ID" value="NZ_JBBEWC010000010.1"/>
</dbReference>
<evidence type="ECO:0000313" key="3">
    <source>
        <dbReference type="Proteomes" id="UP001597510"/>
    </source>
</evidence>
<dbReference type="InterPro" id="IPR025665">
    <property type="entry name" value="Beta-barrel_OMP_2"/>
</dbReference>
<accession>A0ABW5JGG3</accession>
<reference evidence="3" key="1">
    <citation type="journal article" date="2019" name="Int. J. Syst. Evol. Microbiol.">
        <title>The Global Catalogue of Microorganisms (GCM) 10K type strain sequencing project: providing services to taxonomists for standard genome sequencing and annotation.</title>
        <authorList>
            <consortium name="The Broad Institute Genomics Platform"/>
            <consortium name="The Broad Institute Genome Sequencing Center for Infectious Disease"/>
            <person name="Wu L."/>
            <person name="Ma J."/>
        </authorList>
    </citation>
    <scope>NUCLEOTIDE SEQUENCE [LARGE SCALE GENOMIC DNA]</scope>
    <source>
        <strain evidence="3">KCTC 52344</strain>
    </source>
</reference>
<evidence type="ECO:0000259" key="1">
    <source>
        <dbReference type="Pfam" id="PF13568"/>
    </source>
</evidence>